<feature type="region of interest" description="Disordered" evidence="1">
    <location>
        <begin position="1"/>
        <end position="61"/>
    </location>
</feature>
<evidence type="ECO:0000256" key="2">
    <source>
        <dbReference type="SAM" id="Phobius"/>
    </source>
</evidence>
<reference evidence="3" key="1">
    <citation type="submission" date="2019-08" db="EMBL/GenBank/DDBJ databases">
        <authorList>
            <person name="Kucharzyk K."/>
            <person name="Murdoch R.W."/>
            <person name="Higgins S."/>
            <person name="Loffler F."/>
        </authorList>
    </citation>
    <scope>NUCLEOTIDE SEQUENCE</scope>
</reference>
<keyword evidence="2" id="KW-0812">Transmembrane</keyword>
<gene>
    <name evidence="3" type="ORF">SDC9_130056</name>
</gene>
<dbReference type="EMBL" id="VSSQ01031910">
    <property type="protein sequence ID" value="MPM82993.1"/>
    <property type="molecule type" value="Genomic_DNA"/>
</dbReference>
<feature type="transmembrane region" description="Helical" evidence="2">
    <location>
        <begin position="95"/>
        <end position="119"/>
    </location>
</feature>
<feature type="compositionally biased region" description="Low complexity" evidence="1">
    <location>
        <begin position="23"/>
        <end position="41"/>
    </location>
</feature>
<dbReference type="AlphaFoldDB" id="A0A645D1L4"/>
<evidence type="ECO:0000313" key="3">
    <source>
        <dbReference type="EMBL" id="MPM82993.1"/>
    </source>
</evidence>
<proteinExistence type="predicted"/>
<name>A0A645D1L4_9ZZZZ</name>
<comment type="caution">
    <text evidence="3">The sequence shown here is derived from an EMBL/GenBank/DDBJ whole genome shotgun (WGS) entry which is preliminary data.</text>
</comment>
<organism evidence="3">
    <name type="scientific">bioreactor metagenome</name>
    <dbReference type="NCBI Taxonomy" id="1076179"/>
    <lineage>
        <taxon>unclassified sequences</taxon>
        <taxon>metagenomes</taxon>
        <taxon>ecological metagenomes</taxon>
    </lineage>
</organism>
<evidence type="ECO:0000256" key="1">
    <source>
        <dbReference type="SAM" id="MobiDB-lite"/>
    </source>
</evidence>
<keyword evidence="2" id="KW-1133">Transmembrane helix</keyword>
<sequence length="148" mass="15410">MGGIKLNRPKAAAPAPAAPPAEPAAEAEAPAAPEAAAPAEPTGNLGKNQEPPKKKSGLKVNTDALADLGSAPILKEGKPDQLISREKKKRDNSSLIYASFAVFASLAALLMVFIAAVAVTDYFNIWHPSEGGKIELPIVSQEVIKYGK</sequence>
<keyword evidence="2" id="KW-0472">Membrane</keyword>
<accession>A0A645D1L4</accession>
<protein>
    <submittedName>
        <fullName evidence="3">Uncharacterized protein</fullName>
    </submittedName>
</protein>